<feature type="region of interest" description="Disordered" evidence="1">
    <location>
        <begin position="29"/>
        <end position="54"/>
    </location>
</feature>
<gene>
    <name evidence="2" type="ORF">FM105_12290</name>
</gene>
<keyword evidence="3" id="KW-1185">Reference proteome</keyword>
<feature type="compositionally biased region" description="Basic residues" evidence="1">
    <location>
        <begin position="39"/>
        <end position="54"/>
    </location>
</feature>
<proteinExistence type="predicted"/>
<evidence type="ECO:0000313" key="2">
    <source>
        <dbReference type="EMBL" id="SLN00115.1"/>
    </source>
</evidence>
<name>A0A1X6XLA7_9MICO</name>
<organism evidence="2 3">
    <name type="scientific">Brevibacterium yomogidense</name>
    <dbReference type="NCBI Taxonomy" id="946573"/>
    <lineage>
        <taxon>Bacteria</taxon>
        <taxon>Bacillati</taxon>
        <taxon>Actinomycetota</taxon>
        <taxon>Actinomycetes</taxon>
        <taxon>Micrococcales</taxon>
        <taxon>Brevibacteriaceae</taxon>
        <taxon>Brevibacterium</taxon>
    </lineage>
</organism>
<evidence type="ECO:0000313" key="3">
    <source>
        <dbReference type="Proteomes" id="UP000196581"/>
    </source>
</evidence>
<reference evidence="3" key="1">
    <citation type="submission" date="2017-02" db="EMBL/GenBank/DDBJ databases">
        <authorList>
            <person name="Dridi B."/>
        </authorList>
    </citation>
    <scope>NUCLEOTIDE SEQUENCE [LARGE SCALE GENOMIC DNA]</scope>
    <source>
        <strain evidence="3">B Co 03.10</strain>
    </source>
</reference>
<evidence type="ECO:0000256" key="1">
    <source>
        <dbReference type="SAM" id="MobiDB-lite"/>
    </source>
</evidence>
<dbReference type="Proteomes" id="UP000196581">
    <property type="component" value="Unassembled WGS sequence"/>
</dbReference>
<protein>
    <submittedName>
        <fullName evidence="2">Uncharacterized protein</fullName>
    </submittedName>
</protein>
<accession>A0A1X6XLA7</accession>
<sequence length="54" mass="5995">MCASGGSEPLSGSRRTAGRNRFAAHIRMMDVRSASGGQRVRRTVSMRRHVHIGW</sequence>
<dbReference type="EMBL" id="FWFF01000019">
    <property type="protein sequence ID" value="SLN00115.1"/>
    <property type="molecule type" value="Genomic_DNA"/>
</dbReference>
<dbReference type="AlphaFoldDB" id="A0A1X6XLA7"/>